<gene>
    <name evidence="1" type="ORF">NTEN_LOCUS17324</name>
    <name evidence="2" type="ORF">NTEN_LOCUS18321</name>
</gene>
<accession>A0A6H5H7M4</accession>
<evidence type="ECO:0000313" key="2">
    <source>
        <dbReference type="EMBL" id="CAB0013748.1"/>
    </source>
</evidence>
<protein>
    <submittedName>
        <fullName evidence="2">Uncharacterized protein</fullName>
    </submittedName>
</protein>
<name>A0A6H5H7M4_9HEMI</name>
<dbReference type="AlphaFoldDB" id="A0A6H5H7M4"/>
<dbReference type="EMBL" id="CADCXU010026997">
    <property type="protein sequence ID" value="CAB0013748.1"/>
    <property type="molecule type" value="Genomic_DNA"/>
</dbReference>
<dbReference type="EMBL" id="CADCXU010025609">
    <property type="protein sequence ID" value="CAB0012617.1"/>
    <property type="molecule type" value="Genomic_DNA"/>
</dbReference>
<organism evidence="2 3">
    <name type="scientific">Nesidiocoris tenuis</name>
    <dbReference type="NCBI Taxonomy" id="355587"/>
    <lineage>
        <taxon>Eukaryota</taxon>
        <taxon>Metazoa</taxon>
        <taxon>Ecdysozoa</taxon>
        <taxon>Arthropoda</taxon>
        <taxon>Hexapoda</taxon>
        <taxon>Insecta</taxon>
        <taxon>Pterygota</taxon>
        <taxon>Neoptera</taxon>
        <taxon>Paraneoptera</taxon>
        <taxon>Hemiptera</taxon>
        <taxon>Heteroptera</taxon>
        <taxon>Panheteroptera</taxon>
        <taxon>Cimicomorpha</taxon>
        <taxon>Miridae</taxon>
        <taxon>Dicyphina</taxon>
        <taxon>Nesidiocoris</taxon>
    </lineage>
</organism>
<sequence>DLFLFFASTDHGVKNNFRIINPAIWGISRRRRRGRSFGWRPHCGGPPGRFHSQQLLRELSIPFRDIGKI</sequence>
<proteinExistence type="predicted"/>
<evidence type="ECO:0000313" key="3">
    <source>
        <dbReference type="Proteomes" id="UP000479000"/>
    </source>
</evidence>
<feature type="non-terminal residue" evidence="2">
    <location>
        <position position="1"/>
    </location>
</feature>
<feature type="non-terminal residue" evidence="2">
    <location>
        <position position="69"/>
    </location>
</feature>
<dbReference type="Proteomes" id="UP000479000">
    <property type="component" value="Unassembled WGS sequence"/>
</dbReference>
<keyword evidence="3" id="KW-1185">Reference proteome</keyword>
<evidence type="ECO:0000313" key="1">
    <source>
        <dbReference type="EMBL" id="CAB0012617.1"/>
    </source>
</evidence>
<reference evidence="2 3" key="1">
    <citation type="submission" date="2020-02" db="EMBL/GenBank/DDBJ databases">
        <authorList>
            <person name="Ferguson B K."/>
        </authorList>
    </citation>
    <scope>NUCLEOTIDE SEQUENCE [LARGE SCALE GENOMIC DNA]</scope>
</reference>